<keyword evidence="2" id="KW-0472">Membrane</keyword>
<evidence type="ECO:0000256" key="1">
    <source>
        <dbReference type="SAM" id="MobiDB-lite"/>
    </source>
</evidence>
<dbReference type="EMBL" id="BOPB01000041">
    <property type="protein sequence ID" value="GIJ24782.1"/>
    <property type="molecule type" value="Genomic_DNA"/>
</dbReference>
<evidence type="ECO:0000313" key="4">
    <source>
        <dbReference type="Proteomes" id="UP000643165"/>
    </source>
</evidence>
<keyword evidence="2" id="KW-0812">Transmembrane</keyword>
<name>A0ABQ4J3U5_9ACTN</name>
<evidence type="ECO:0008006" key="5">
    <source>
        <dbReference type="Google" id="ProtNLM"/>
    </source>
</evidence>
<evidence type="ECO:0000256" key="2">
    <source>
        <dbReference type="SAM" id="Phobius"/>
    </source>
</evidence>
<keyword evidence="2" id="KW-1133">Transmembrane helix</keyword>
<sequence>MHDAARNSVPQAATAIEYVGLLRDLRRRSGLTYREISRRASAAGHWLPPSTLATMLGRTTLPRERTVVALLAACGTPAAAIDQWVGLRHDINVRLGEQTRWVNESLLPNPASPDPALFGMRLPAGNQLSPRRPATTTYRAARRHGRQLRLAAITLAGALAIGAYGVLRARRRPGRSYDRRLPARAAAGLVRPDHAEPQERLTPP</sequence>
<proteinExistence type="predicted"/>
<evidence type="ECO:0000313" key="3">
    <source>
        <dbReference type="EMBL" id="GIJ24782.1"/>
    </source>
</evidence>
<keyword evidence="4" id="KW-1185">Reference proteome</keyword>
<dbReference type="Pfam" id="PF13560">
    <property type="entry name" value="HTH_31"/>
    <property type="match status" value="1"/>
</dbReference>
<gene>
    <name evidence="3" type="ORF">Vlu01_54060</name>
</gene>
<reference evidence="3 4" key="1">
    <citation type="submission" date="2021-01" db="EMBL/GenBank/DDBJ databases">
        <title>Whole genome shotgun sequence of Verrucosispora lutea NBRC 106530.</title>
        <authorList>
            <person name="Komaki H."/>
            <person name="Tamura T."/>
        </authorList>
    </citation>
    <scope>NUCLEOTIDE SEQUENCE [LARGE SCALE GENOMIC DNA]</scope>
    <source>
        <strain evidence="3 4">NBRC 106530</strain>
    </source>
</reference>
<dbReference type="Proteomes" id="UP000643165">
    <property type="component" value="Unassembled WGS sequence"/>
</dbReference>
<feature type="region of interest" description="Disordered" evidence="1">
    <location>
        <begin position="181"/>
        <end position="204"/>
    </location>
</feature>
<comment type="caution">
    <text evidence="3">The sequence shown here is derived from an EMBL/GenBank/DDBJ whole genome shotgun (WGS) entry which is preliminary data.</text>
</comment>
<accession>A0ABQ4J3U5</accession>
<organism evidence="3 4">
    <name type="scientific">Micromonospora lutea</name>
    <dbReference type="NCBI Taxonomy" id="419825"/>
    <lineage>
        <taxon>Bacteria</taxon>
        <taxon>Bacillati</taxon>
        <taxon>Actinomycetota</taxon>
        <taxon>Actinomycetes</taxon>
        <taxon>Micromonosporales</taxon>
        <taxon>Micromonosporaceae</taxon>
        <taxon>Micromonospora</taxon>
    </lineage>
</organism>
<feature type="transmembrane region" description="Helical" evidence="2">
    <location>
        <begin position="148"/>
        <end position="167"/>
    </location>
</feature>
<protein>
    <recommendedName>
        <fullName evidence="5">Helix-turn-helix domain-containing protein</fullName>
    </recommendedName>
</protein>
<feature type="compositionally biased region" description="Basic and acidic residues" evidence="1">
    <location>
        <begin position="191"/>
        <end position="204"/>
    </location>
</feature>
<dbReference type="RefSeq" id="WP_204004870.1">
    <property type="nucleotide sequence ID" value="NZ_BOPB01000041.1"/>
</dbReference>